<dbReference type="InterPro" id="IPR001647">
    <property type="entry name" value="HTH_TetR"/>
</dbReference>
<accession>A0ABU3QTB3</accession>
<evidence type="ECO:0000256" key="2">
    <source>
        <dbReference type="ARBA" id="ARBA00023125"/>
    </source>
</evidence>
<protein>
    <submittedName>
        <fullName evidence="6">ScbR family autoregulator-binding transcription factor</fullName>
    </submittedName>
</protein>
<dbReference type="SUPFAM" id="SSF48498">
    <property type="entry name" value="Tetracyclin repressor-like, C-terminal domain"/>
    <property type="match status" value="1"/>
</dbReference>
<dbReference type="RefSeq" id="WP_315880863.1">
    <property type="nucleotide sequence ID" value="NZ_JAWCTQ010000048.1"/>
</dbReference>
<keyword evidence="2 4" id="KW-0238">DNA-binding</keyword>
<dbReference type="SUPFAM" id="SSF46689">
    <property type="entry name" value="Homeodomain-like"/>
    <property type="match status" value="1"/>
</dbReference>
<dbReference type="InterPro" id="IPR036271">
    <property type="entry name" value="Tet_transcr_reg_TetR-rel_C_sf"/>
</dbReference>
<evidence type="ECO:0000256" key="4">
    <source>
        <dbReference type="PROSITE-ProRule" id="PRU00335"/>
    </source>
</evidence>
<keyword evidence="7" id="KW-1185">Reference proteome</keyword>
<dbReference type="EMBL" id="JAWCTQ010000048">
    <property type="protein sequence ID" value="MDT9685826.1"/>
    <property type="molecule type" value="Genomic_DNA"/>
</dbReference>
<feature type="DNA-binding region" description="H-T-H motif" evidence="4">
    <location>
        <begin position="31"/>
        <end position="50"/>
    </location>
</feature>
<evidence type="ECO:0000313" key="7">
    <source>
        <dbReference type="Proteomes" id="UP001250181"/>
    </source>
</evidence>
<dbReference type="NCBIfam" id="NF041196">
    <property type="entry name" value="ScbR_bind_reg"/>
    <property type="match status" value="1"/>
</dbReference>
<dbReference type="PROSITE" id="PS50977">
    <property type="entry name" value="HTH_TETR_2"/>
    <property type="match status" value="1"/>
</dbReference>
<dbReference type="Proteomes" id="UP001250181">
    <property type="component" value="Unassembled WGS sequence"/>
</dbReference>
<reference evidence="6 7" key="1">
    <citation type="submission" date="2023-09" db="EMBL/GenBank/DDBJ databases">
        <title>Streptomyces sp. nov.: A antagonism against Alternaria gaisen Producing Streptochlin, Isolated from Tamarix root soil.</title>
        <authorList>
            <person name="Chen Y."/>
        </authorList>
    </citation>
    <scope>NUCLEOTIDE SEQUENCE [LARGE SCALE GENOMIC DNA]</scope>
    <source>
        <strain evidence="6 7">TRM76323</strain>
    </source>
</reference>
<keyword evidence="1" id="KW-0805">Transcription regulation</keyword>
<evidence type="ECO:0000313" key="6">
    <source>
        <dbReference type="EMBL" id="MDT9685826.1"/>
    </source>
</evidence>
<dbReference type="Gene3D" id="1.10.357.10">
    <property type="entry name" value="Tetracycline Repressor, domain 2"/>
    <property type="match status" value="1"/>
</dbReference>
<dbReference type="InterPro" id="IPR009057">
    <property type="entry name" value="Homeodomain-like_sf"/>
</dbReference>
<organism evidence="6 7">
    <name type="scientific">Streptomyces tamarix</name>
    <dbReference type="NCBI Taxonomy" id="3078565"/>
    <lineage>
        <taxon>Bacteria</taxon>
        <taxon>Bacillati</taxon>
        <taxon>Actinomycetota</taxon>
        <taxon>Actinomycetes</taxon>
        <taxon>Kitasatosporales</taxon>
        <taxon>Streptomycetaceae</taxon>
        <taxon>Streptomyces</taxon>
    </lineage>
</organism>
<comment type="caution">
    <text evidence="6">The sequence shown here is derived from an EMBL/GenBank/DDBJ whole genome shotgun (WGS) entry which is preliminary data.</text>
</comment>
<feature type="domain" description="HTH tetR-type" evidence="5">
    <location>
        <begin position="8"/>
        <end position="68"/>
    </location>
</feature>
<dbReference type="PROSITE" id="PS01081">
    <property type="entry name" value="HTH_TETR_1"/>
    <property type="match status" value="1"/>
</dbReference>
<evidence type="ECO:0000259" key="5">
    <source>
        <dbReference type="PROSITE" id="PS50977"/>
    </source>
</evidence>
<dbReference type="InterPro" id="IPR023772">
    <property type="entry name" value="DNA-bd_HTH_TetR-type_CS"/>
</dbReference>
<evidence type="ECO:0000256" key="1">
    <source>
        <dbReference type="ARBA" id="ARBA00023015"/>
    </source>
</evidence>
<dbReference type="InterPro" id="IPR050109">
    <property type="entry name" value="HTH-type_TetR-like_transc_reg"/>
</dbReference>
<dbReference type="InterPro" id="IPR054126">
    <property type="entry name" value="CprB_TetR_C"/>
</dbReference>
<dbReference type="PANTHER" id="PTHR30055:SF234">
    <property type="entry name" value="HTH-TYPE TRANSCRIPTIONAL REGULATOR BETI"/>
    <property type="match status" value="1"/>
</dbReference>
<name>A0ABU3QTB3_9ACTN</name>
<evidence type="ECO:0000256" key="3">
    <source>
        <dbReference type="ARBA" id="ARBA00023163"/>
    </source>
</evidence>
<proteinExistence type="predicted"/>
<dbReference type="PANTHER" id="PTHR30055">
    <property type="entry name" value="HTH-TYPE TRANSCRIPTIONAL REGULATOR RUTR"/>
    <property type="match status" value="1"/>
</dbReference>
<keyword evidence="3" id="KW-0804">Transcription</keyword>
<dbReference type="Pfam" id="PF00440">
    <property type="entry name" value="TetR_N"/>
    <property type="match status" value="1"/>
</dbReference>
<gene>
    <name evidence="6" type="ORF">RND61_27725</name>
</gene>
<dbReference type="PRINTS" id="PR00455">
    <property type="entry name" value="HTHTETR"/>
</dbReference>
<sequence length="208" mass="22673">MALQERGIRTRRLILEAAAEVFAQSGYEGASTTAILARAGLTRGALYHHFSSKEAIAAALVDAQTQALVAPERPTKLQSLIDLTLRFAHGLQHDPVLQASVRLTVEQTSFRDGKVIAYQRSAEVILEILRDAEARGELLPGLEVEDVAQLIVGAFTGLQLMSQLYTNREDLTHRVAVMWRCMLPGIAAPGLVAHLRTQLRAGGLEKAE</sequence>
<dbReference type="InterPro" id="IPR047923">
    <property type="entry name" value="ArpA-like"/>
</dbReference>
<dbReference type="Pfam" id="PF21935">
    <property type="entry name" value="TetR_C_45"/>
    <property type="match status" value="1"/>
</dbReference>